<feature type="signal peptide" evidence="2">
    <location>
        <begin position="1"/>
        <end position="16"/>
    </location>
</feature>
<gene>
    <name evidence="3" type="ORF">C1H46_019482</name>
</gene>
<organism evidence="3 4">
    <name type="scientific">Malus baccata</name>
    <name type="common">Siberian crab apple</name>
    <name type="synonym">Pyrus baccata</name>
    <dbReference type="NCBI Taxonomy" id="106549"/>
    <lineage>
        <taxon>Eukaryota</taxon>
        <taxon>Viridiplantae</taxon>
        <taxon>Streptophyta</taxon>
        <taxon>Embryophyta</taxon>
        <taxon>Tracheophyta</taxon>
        <taxon>Spermatophyta</taxon>
        <taxon>Magnoliopsida</taxon>
        <taxon>eudicotyledons</taxon>
        <taxon>Gunneridae</taxon>
        <taxon>Pentapetalae</taxon>
        <taxon>rosids</taxon>
        <taxon>fabids</taxon>
        <taxon>Rosales</taxon>
        <taxon>Rosaceae</taxon>
        <taxon>Amygdaloideae</taxon>
        <taxon>Maleae</taxon>
        <taxon>Malus</taxon>
    </lineage>
</organism>
<keyword evidence="2" id="KW-0732">Signal</keyword>
<name>A0A540M891_MALBA</name>
<sequence length="116" mass="12973">MFFVEFVCRVPLLSLAWVFQTPPRSPWCLPFPAILLGNFSELHIGGWPLLFGCQLPLVYDCVQEASKKEMIDGGRRIDCLEASRISGGESGGCFSDVLSFFGPLGFFMFLFLFCGF</sequence>
<accession>A0A540M891</accession>
<dbReference type="AlphaFoldDB" id="A0A540M891"/>
<keyword evidence="1" id="KW-0812">Transmembrane</keyword>
<dbReference type="EMBL" id="VIEB01000331">
    <property type="protein sequence ID" value="TQD94936.1"/>
    <property type="molecule type" value="Genomic_DNA"/>
</dbReference>
<protein>
    <submittedName>
        <fullName evidence="3">Uncharacterized protein</fullName>
    </submittedName>
</protein>
<comment type="caution">
    <text evidence="3">The sequence shown here is derived from an EMBL/GenBank/DDBJ whole genome shotgun (WGS) entry which is preliminary data.</text>
</comment>
<keyword evidence="4" id="KW-1185">Reference proteome</keyword>
<reference evidence="3 4" key="1">
    <citation type="journal article" date="2019" name="G3 (Bethesda)">
        <title>Sequencing of a Wild Apple (Malus baccata) Genome Unravels the Differences Between Cultivated and Wild Apple Species Regarding Disease Resistance and Cold Tolerance.</title>
        <authorList>
            <person name="Chen X."/>
        </authorList>
    </citation>
    <scope>NUCLEOTIDE SEQUENCE [LARGE SCALE GENOMIC DNA]</scope>
    <source>
        <strain evidence="4">cv. Shandingzi</strain>
        <tissue evidence="3">Leaves</tissue>
    </source>
</reference>
<evidence type="ECO:0000313" key="4">
    <source>
        <dbReference type="Proteomes" id="UP000315295"/>
    </source>
</evidence>
<evidence type="ECO:0000256" key="2">
    <source>
        <dbReference type="SAM" id="SignalP"/>
    </source>
</evidence>
<dbReference type="Proteomes" id="UP000315295">
    <property type="component" value="Unassembled WGS sequence"/>
</dbReference>
<evidence type="ECO:0000256" key="1">
    <source>
        <dbReference type="SAM" id="Phobius"/>
    </source>
</evidence>
<feature type="transmembrane region" description="Helical" evidence="1">
    <location>
        <begin position="97"/>
        <end position="115"/>
    </location>
</feature>
<proteinExistence type="predicted"/>
<keyword evidence="1" id="KW-0472">Membrane</keyword>
<evidence type="ECO:0000313" key="3">
    <source>
        <dbReference type="EMBL" id="TQD94936.1"/>
    </source>
</evidence>
<keyword evidence="1" id="KW-1133">Transmembrane helix</keyword>
<feature type="chain" id="PRO_5021996054" evidence="2">
    <location>
        <begin position="17"/>
        <end position="116"/>
    </location>
</feature>